<accession>A0A1R1PKV1</accession>
<dbReference type="PROSITE" id="PS50082">
    <property type="entry name" value="WD_REPEATS_2"/>
    <property type="match status" value="1"/>
</dbReference>
<dbReference type="Proteomes" id="UP000188320">
    <property type="component" value="Unassembled WGS sequence"/>
</dbReference>
<sequence>MKTVTKSDIAALSVSKEGTYIAGGDEDGIVHIWDVRKPTEHLLQIQRDLYPITSMCSIHTEKQDLIAVGSQNGSLYTINGFGFGFADSRDRGNESYENSGSSKLTGIKTDTEFVGFGSGAINGIKCLYGGHRNLLNDYTLHVTAGCDGSIYKI</sequence>
<dbReference type="InterPro" id="IPR001680">
    <property type="entry name" value="WD40_rpt"/>
</dbReference>
<dbReference type="PROSITE" id="PS00678">
    <property type="entry name" value="WD_REPEATS_1"/>
    <property type="match status" value="1"/>
</dbReference>
<dbReference type="Pfam" id="PF00400">
    <property type="entry name" value="WD40"/>
    <property type="match status" value="1"/>
</dbReference>
<evidence type="ECO:0000256" key="1">
    <source>
        <dbReference type="ARBA" id="ARBA00022574"/>
    </source>
</evidence>
<dbReference type="InterPro" id="IPR015943">
    <property type="entry name" value="WD40/YVTN_repeat-like_dom_sf"/>
</dbReference>
<dbReference type="OrthoDB" id="10263272at2759"/>
<keyword evidence="1 3" id="KW-0853">WD repeat</keyword>
<proteinExistence type="predicted"/>
<evidence type="ECO:0000256" key="2">
    <source>
        <dbReference type="ARBA" id="ARBA00022737"/>
    </source>
</evidence>
<evidence type="ECO:0000313" key="4">
    <source>
        <dbReference type="EMBL" id="OMH81567.1"/>
    </source>
</evidence>
<evidence type="ECO:0000256" key="3">
    <source>
        <dbReference type="PROSITE-ProRule" id="PRU00221"/>
    </source>
</evidence>
<reference evidence="5" key="1">
    <citation type="submission" date="2017-01" db="EMBL/GenBank/DDBJ databases">
        <authorList>
            <person name="Wang Y."/>
            <person name="White M."/>
            <person name="Kvist S."/>
            <person name="Moncalvo J.-M."/>
        </authorList>
    </citation>
    <scope>NUCLEOTIDE SEQUENCE [LARGE SCALE GENOMIC DNA]</scope>
    <source>
        <strain evidence="5">COL-18-3</strain>
    </source>
</reference>
<comment type="caution">
    <text evidence="4">The sequence shown here is derived from an EMBL/GenBank/DDBJ whole genome shotgun (WGS) entry which is preliminary data.</text>
</comment>
<dbReference type="AlphaFoldDB" id="A0A1R1PKV1"/>
<feature type="repeat" description="WD" evidence="3">
    <location>
        <begin position="9"/>
        <end position="36"/>
    </location>
</feature>
<dbReference type="Gene3D" id="2.130.10.10">
    <property type="entry name" value="YVTN repeat-like/Quinoprotein amine dehydrogenase"/>
    <property type="match status" value="1"/>
</dbReference>
<name>A0A1R1PKV1_ZANCU</name>
<dbReference type="SUPFAM" id="SSF50978">
    <property type="entry name" value="WD40 repeat-like"/>
    <property type="match status" value="1"/>
</dbReference>
<dbReference type="InterPro" id="IPR019775">
    <property type="entry name" value="WD40_repeat_CS"/>
</dbReference>
<organism evidence="4 5">
    <name type="scientific">Zancudomyces culisetae</name>
    <name type="common">Gut fungus</name>
    <name type="synonym">Smittium culisetae</name>
    <dbReference type="NCBI Taxonomy" id="1213189"/>
    <lineage>
        <taxon>Eukaryota</taxon>
        <taxon>Fungi</taxon>
        <taxon>Fungi incertae sedis</taxon>
        <taxon>Zoopagomycota</taxon>
        <taxon>Kickxellomycotina</taxon>
        <taxon>Harpellomycetes</taxon>
        <taxon>Harpellales</taxon>
        <taxon>Legeriomycetaceae</taxon>
        <taxon>Zancudomyces</taxon>
    </lineage>
</organism>
<gene>
    <name evidence="4" type="ORF">AX774_g4958</name>
</gene>
<protein>
    <submittedName>
        <fullName evidence="4">Uncharacterized protein</fullName>
    </submittedName>
</protein>
<dbReference type="EMBL" id="LSSK01000866">
    <property type="protein sequence ID" value="OMH81567.1"/>
    <property type="molecule type" value="Genomic_DNA"/>
</dbReference>
<keyword evidence="2" id="KW-0677">Repeat</keyword>
<evidence type="ECO:0000313" key="5">
    <source>
        <dbReference type="Proteomes" id="UP000188320"/>
    </source>
</evidence>
<keyword evidence="5" id="KW-1185">Reference proteome</keyword>
<dbReference type="InterPro" id="IPR036322">
    <property type="entry name" value="WD40_repeat_dom_sf"/>
</dbReference>